<gene>
    <name evidence="2" type="ORF">HRR80_008045</name>
</gene>
<proteinExistence type="predicted"/>
<feature type="signal peptide" evidence="1">
    <location>
        <begin position="1"/>
        <end position="19"/>
    </location>
</feature>
<reference evidence="2" key="1">
    <citation type="submission" date="2023-01" db="EMBL/GenBank/DDBJ databases">
        <title>Exophiala dermititidis isolated from Cystic Fibrosis Patient.</title>
        <authorList>
            <person name="Kurbessoian T."/>
            <person name="Crocker A."/>
            <person name="Murante D."/>
            <person name="Hogan D.A."/>
            <person name="Stajich J.E."/>
        </authorList>
    </citation>
    <scope>NUCLEOTIDE SEQUENCE</scope>
    <source>
        <strain evidence="2">Ex8</strain>
    </source>
</reference>
<comment type="caution">
    <text evidence="2">The sequence shown here is derived from an EMBL/GenBank/DDBJ whole genome shotgun (WGS) entry which is preliminary data.</text>
</comment>
<sequence length="146" mass="15421">MYRITLLLFWLAFLSLTSASPVQVVRKSLNPKMIKVRSPVSDTDFSSSGDWPTNVVMIGGSQTYGMWVPADGTTYDLGTIECLGVPAYAIGDCNDITIDKIGVVVGYGPCKFTGNAGYSQVIEGAAGEGYQTVGPPQNILTAACGL</sequence>
<accession>A0AAN6EMC6</accession>
<evidence type="ECO:0000313" key="3">
    <source>
        <dbReference type="Proteomes" id="UP001161757"/>
    </source>
</evidence>
<feature type="chain" id="PRO_5042883520" description="Ecp2 effector protein domain-containing protein" evidence="1">
    <location>
        <begin position="20"/>
        <end position="146"/>
    </location>
</feature>
<dbReference type="AlphaFoldDB" id="A0AAN6EMC6"/>
<dbReference type="Proteomes" id="UP001161757">
    <property type="component" value="Unassembled WGS sequence"/>
</dbReference>
<evidence type="ECO:0000313" key="2">
    <source>
        <dbReference type="EMBL" id="KAJ8987965.1"/>
    </source>
</evidence>
<dbReference type="EMBL" id="JAJGCB010000021">
    <property type="protein sequence ID" value="KAJ8987965.1"/>
    <property type="molecule type" value="Genomic_DNA"/>
</dbReference>
<evidence type="ECO:0008006" key="4">
    <source>
        <dbReference type="Google" id="ProtNLM"/>
    </source>
</evidence>
<name>A0AAN6EMC6_EXODE</name>
<protein>
    <recommendedName>
        <fullName evidence="4">Ecp2 effector protein domain-containing protein</fullName>
    </recommendedName>
</protein>
<organism evidence="2 3">
    <name type="scientific">Exophiala dermatitidis</name>
    <name type="common">Black yeast-like fungus</name>
    <name type="synonym">Wangiella dermatitidis</name>
    <dbReference type="NCBI Taxonomy" id="5970"/>
    <lineage>
        <taxon>Eukaryota</taxon>
        <taxon>Fungi</taxon>
        <taxon>Dikarya</taxon>
        <taxon>Ascomycota</taxon>
        <taxon>Pezizomycotina</taxon>
        <taxon>Eurotiomycetes</taxon>
        <taxon>Chaetothyriomycetidae</taxon>
        <taxon>Chaetothyriales</taxon>
        <taxon>Herpotrichiellaceae</taxon>
        <taxon>Exophiala</taxon>
    </lineage>
</organism>
<evidence type="ECO:0000256" key="1">
    <source>
        <dbReference type="SAM" id="SignalP"/>
    </source>
</evidence>
<keyword evidence="1" id="KW-0732">Signal</keyword>